<dbReference type="GO" id="GO:0004144">
    <property type="term" value="F:diacylglycerol O-acyltransferase activity"/>
    <property type="evidence" value="ECO:0007669"/>
    <property type="project" value="UniProtKB-EC"/>
</dbReference>
<feature type="domain" description="O-acyltransferase WSD1 C-terminal" evidence="12">
    <location>
        <begin position="311"/>
        <end position="456"/>
    </location>
</feature>
<dbReference type="InterPro" id="IPR001387">
    <property type="entry name" value="Cro/C1-type_HTH"/>
</dbReference>
<comment type="pathway">
    <text evidence="3">Glycerolipid metabolism; triacylglycerol biosynthesis.</text>
</comment>
<organism evidence="13 14">
    <name type="scientific">Microthlaspi erraticum</name>
    <dbReference type="NCBI Taxonomy" id="1685480"/>
    <lineage>
        <taxon>Eukaryota</taxon>
        <taxon>Viridiplantae</taxon>
        <taxon>Streptophyta</taxon>
        <taxon>Embryophyta</taxon>
        <taxon>Tracheophyta</taxon>
        <taxon>Spermatophyta</taxon>
        <taxon>Magnoliopsida</taxon>
        <taxon>eudicotyledons</taxon>
        <taxon>Gunneridae</taxon>
        <taxon>Pentapetalae</taxon>
        <taxon>rosids</taxon>
        <taxon>malvids</taxon>
        <taxon>Brassicales</taxon>
        <taxon>Brassicaceae</taxon>
        <taxon>Coluteocarpeae</taxon>
        <taxon>Microthlaspi</taxon>
    </lineage>
</organism>
<comment type="catalytic activity">
    <reaction evidence="10">
        <text>an acyl-CoA + a 1,2-diacyl-sn-glycerol = a triacyl-sn-glycerol + CoA</text>
        <dbReference type="Rhea" id="RHEA:10868"/>
        <dbReference type="ChEBI" id="CHEBI:17815"/>
        <dbReference type="ChEBI" id="CHEBI:57287"/>
        <dbReference type="ChEBI" id="CHEBI:58342"/>
        <dbReference type="ChEBI" id="CHEBI:64615"/>
        <dbReference type="EC" id="2.3.1.20"/>
    </reaction>
</comment>
<comment type="subcellular location">
    <subcellularLocation>
        <location evidence="1">Cell membrane</location>
        <topology evidence="1">Single-pass membrane protein</topology>
    </subcellularLocation>
    <subcellularLocation>
        <location evidence="2">Endoplasmic reticulum membrane</location>
    </subcellularLocation>
</comment>
<evidence type="ECO:0000259" key="12">
    <source>
        <dbReference type="Pfam" id="PF06974"/>
    </source>
</evidence>
<name>A0A6D2KTK3_9BRAS</name>
<dbReference type="PANTHER" id="PTHR31650">
    <property type="entry name" value="O-ACYLTRANSFERASE (WSD1-LIKE) FAMILY PROTEIN"/>
    <property type="match status" value="1"/>
</dbReference>
<proteinExistence type="inferred from homology"/>
<evidence type="ECO:0000313" key="14">
    <source>
        <dbReference type="Proteomes" id="UP000467841"/>
    </source>
</evidence>
<evidence type="ECO:0000256" key="7">
    <source>
        <dbReference type="ARBA" id="ARBA00023315"/>
    </source>
</evidence>
<dbReference type="Pfam" id="PF06974">
    <property type="entry name" value="WS_DGAT_C"/>
    <property type="match status" value="1"/>
</dbReference>
<dbReference type="Gene3D" id="3.30.559.10">
    <property type="entry name" value="Chloramphenicol acetyltransferase-like domain"/>
    <property type="match status" value="1"/>
</dbReference>
<reference evidence="13" key="1">
    <citation type="submission" date="2020-01" db="EMBL/GenBank/DDBJ databases">
        <authorList>
            <person name="Mishra B."/>
        </authorList>
    </citation>
    <scope>NUCLEOTIDE SEQUENCE [LARGE SCALE GENOMIC DNA]</scope>
</reference>
<evidence type="ECO:0000256" key="9">
    <source>
        <dbReference type="ARBA" id="ARBA00047604"/>
    </source>
</evidence>
<dbReference type="AlphaFoldDB" id="A0A6D2KTK3"/>
<sequence length="465" mass="51618">MSSVDDEDGEPLSPMARVLQLPGNDCCVITMIGCKNKIDADVILSGLNKNVSKHPRFSTKLSNDGSSWIKTQVNIEDHVFVVDTDLKEIGEDGESFVEDYVSRLTMLPLDKSRPLWDMHIVNIKTSDAEAVCVIRSHHSLGDGTSLMSLLVACTRKTSHHDTISSTVPVLKRRKTVHKDKIPWLLRSVLTVFLSVKLIWNTFVDLLLVLAIALFLKDTKTPLKGDVGVENNNQRKFSHRIVSLEDIKLIKEVMNMTINDVLLGVTQAALSRYLSNFPGRIRLTAGVLVNLRSDIGIQPLVDMMAKDSKCRWGNYFSSIYLPLSIGLETDPLVYLTKAKSNMDRKKHSLVAALVYSSSKLVYNTFFGDKVSAILAKRLFANTTTLISNIIGPVEEINFQGNPIAYIAPSAYGHSHALTIHFLSYAEKMVISIGVDPTAVPNPHKLCDEMEDTLKAMKATLLERGLL</sequence>
<protein>
    <submittedName>
        <fullName evidence="13">Uncharacterized protein</fullName>
    </submittedName>
</protein>
<evidence type="ECO:0000256" key="8">
    <source>
        <dbReference type="ARBA" id="ARBA00024360"/>
    </source>
</evidence>
<dbReference type="GO" id="GO:0047196">
    <property type="term" value="F:long-chain-alcohol O-fatty-acyltransferase activity"/>
    <property type="evidence" value="ECO:0007669"/>
    <property type="project" value="UniProtKB-EC"/>
</dbReference>
<keyword evidence="7" id="KW-0012">Acyltransferase</keyword>
<dbReference type="InterPro" id="IPR045034">
    <property type="entry name" value="O-acyltransferase_WSD1-like"/>
</dbReference>
<dbReference type="GO" id="GO:0005886">
    <property type="term" value="C:plasma membrane"/>
    <property type="evidence" value="ECO:0007669"/>
    <property type="project" value="UniProtKB-SubCell"/>
</dbReference>
<dbReference type="CDD" id="cd00093">
    <property type="entry name" value="HTH_XRE"/>
    <property type="match status" value="1"/>
</dbReference>
<evidence type="ECO:0000256" key="2">
    <source>
        <dbReference type="ARBA" id="ARBA00004586"/>
    </source>
</evidence>
<comment type="caution">
    <text evidence="13">The sequence shown here is derived from an EMBL/GenBank/DDBJ whole genome shotgun (WGS) entry which is preliminary data.</text>
</comment>
<keyword evidence="5" id="KW-0808">Transferase</keyword>
<evidence type="ECO:0000259" key="11">
    <source>
        <dbReference type="Pfam" id="PF03007"/>
    </source>
</evidence>
<dbReference type="Pfam" id="PF03007">
    <property type="entry name" value="WS_DGAT_cat"/>
    <property type="match status" value="1"/>
</dbReference>
<evidence type="ECO:0000256" key="10">
    <source>
        <dbReference type="ARBA" id="ARBA00048109"/>
    </source>
</evidence>
<evidence type="ECO:0000256" key="1">
    <source>
        <dbReference type="ARBA" id="ARBA00004162"/>
    </source>
</evidence>
<dbReference type="UniPathway" id="UPA00282"/>
<comment type="catalytic activity">
    <reaction evidence="9">
        <text>a long chain fatty alcohol + a fatty acyl-CoA = a long-chain alcohol wax ester + CoA</text>
        <dbReference type="Rhea" id="RHEA:38443"/>
        <dbReference type="ChEBI" id="CHEBI:17135"/>
        <dbReference type="ChEBI" id="CHEBI:57287"/>
        <dbReference type="ChEBI" id="CHEBI:77636"/>
        <dbReference type="ChEBI" id="CHEBI:235323"/>
        <dbReference type="EC" id="2.3.1.75"/>
    </reaction>
</comment>
<evidence type="ECO:0000256" key="4">
    <source>
        <dbReference type="ARBA" id="ARBA00005189"/>
    </source>
</evidence>
<dbReference type="GO" id="GO:0019432">
    <property type="term" value="P:triglyceride biosynthetic process"/>
    <property type="evidence" value="ECO:0007669"/>
    <property type="project" value="UniProtKB-UniPathway"/>
</dbReference>
<evidence type="ECO:0000256" key="3">
    <source>
        <dbReference type="ARBA" id="ARBA00004771"/>
    </source>
</evidence>
<dbReference type="Proteomes" id="UP000467841">
    <property type="component" value="Unassembled WGS sequence"/>
</dbReference>
<dbReference type="OrthoDB" id="619536at2759"/>
<comment type="similarity">
    <text evidence="8">In the N-terminal section; belongs to the long-chain O-acyltransferase family.</text>
</comment>
<dbReference type="PANTHER" id="PTHR31650:SF55">
    <property type="entry name" value="BNAA04G11680D PROTEIN"/>
    <property type="match status" value="1"/>
</dbReference>
<dbReference type="EMBL" id="CACVBM020001607">
    <property type="protein sequence ID" value="CAA7055343.1"/>
    <property type="molecule type" value="Genomic_DNA"/>
</dbReference>
<evidence type="ECO:0000313" key="13">
    <source>
        <dbReference type="EMBL" id="CAA7055343.1"/>
    </source>
</evidence>
<keyword evidence="6" id="KW-0256">Endoplasmic reticulum</keyword>
<evidence type="ECO:0000256" key="6">
    <source>
        <dbReference type="ARBA" id="ARBA00022824"/>
    </source>
</evidence>
<evidence type="ECO:0000256" key="5">
    <source>
        <dbReference type="ARBA" id="ARBA00022679"/>
    </source>
</evidence>
<dbReference type="InterPro" id="IPR023213">
    <property type="entry name" value="CAT-like_dom_sf"/>
</dbReference>
<keyword evidence="14" id="KW-1185">Reference proteome</keyword>
<feature type="domain" description="O-acyltransferase WSD1-like N-terminal" evidence="11">
    <location>
        <begin position="58"/>
        <end position="260"/>
    </location>
</feature>
<dbReference type="InterPro" id="IPR009721">
    <property type="entry name" value="O-acyltransferase_WSD1_C"/>
</dbReference>
<gene>
    <name evidence="13" type="ORF">MERR_LOCUS42579</name>
</gene>
<dbReference type="InterPro" id="IPR004255">
    <property type="entry name" value="O-acyltransferase_WSD1_N"/>
</dbReference>
<dbReference type="SUPFAM" id="SSF52777">
    <property type="entry name" value="CoA-dependent acyltransferases"/>
    <property type="match status" value="1"/>
</dbReference>
<accession>A0A6D2KTK3</accession>
<comment type="pathway">
    <text evidence="4">Lipid metabolism.</text>
</comment>
<dbReference type="GO" id="GO:0005789">
    <property type="term" value="C:endoplasmic reticulum membrane"/>
    <property type="evidence" value="ECO:0007669"/>
    <property type="project" value="UniProtKB-SubCell"/>
</dbReference>